<dbReference type="GO" id="GO:0006897">
    <property type="term" value="P:endocytosis"/>
    <property type="evidence" value="ECO:0007669"/>
    <property type="project" value="TreeGrafter"/>
</dbReference>
<dbReference type="GO" id="GO:0005794">
    <property type="term" value="C:Golgi apparatus"/>
    <property type="evidence" value="ECO:0007669"/>
    <property type="project" value="TreeGrafter"/>
</dbReference>
<dbReference type="InterPro" id="IPR009318">
    <property type="entry name" value="Gustatory_rcpt"/>
</dbReference>
<dbReference type="Proteomes" id="UP000639338">
    <property type="component" value="Unassembled WGS sequence"/>
</dbReference>
<evidence type="ECO:0000313" key="2">
    <source>
        <dbReference type="EMBL" id="KAF7993634.1"/>
    </source>
</evidence>
<dbReference type="EMBL" id="JACMRX010000003">
    <property type="protein sequence ID" value="KAF7993634.1"/>
    <property type="molecule type" value="Genomic_DNA"/>
</dbReference>
<protein>
    <submittedName>
        <fullName evidence="2">Uncharacterized protein</fullName>
    </submittedName>
</protein>
<feature type="transmembrane region" description="Helical" evidence="1">
    <location>
        <begin position="300"/>
        <end position="321"/>
    </location>
</feature>
<proteinExistence type="predicted"/>
<dbReference type="InterPro" id="IPR016024">
    <property type="entry name" value="ARM-type_fold"/>
</dbReference>
<dbReference type="GO" id="GO:0008527">
    <property type="term" value="F:taste receptor activity"/>
    <property type="evidence" value="ECO:0007669"/>
    <property type="project" value="InterPro"/>
</dbReference>
<evidence type="ECO:0000313" key="3">
    <source>
        <dbReference type="Proteomes" id="UP000639338"/>
    </source>
</evidence>
<accession>A0A835CS76</accession>
<dbReference type="GO" id="GO:0008104">
    <property type="term" value="P:intracellular protein localization"/>
    <property type="evidence" value="ECO:0007669"/>
    <property type="project" value="TreeGrafter"/>
</dbReference>
<reference evidence="2 3" key="1">
    <citation type="submission" date="2020-08" db="EMBL/GenBank/DDBJ databases">
        <title>Aphidius gifuensis genome sequencing and assembly.</title>
        <authorList>
            <person name="Du Z."/>
        </authorList>
    </citation>
    <scope>NUCLEOTIDE SEQUENCE [LARGE SCALE GENOMIC DNA]</scope>
    <source>
        <strain evidence="2">YNYX2018</strain>
        <tissue evidence="2">Adults</tissue>
    </source>
</reference>
<dbReference type="GO" id="GO:0030139">
    <property type="term" value="C:endocytic vesicle"/>
    <property type="evidence" value="ECO:0007669"/>
    <property type="project" value="TreeGrafter"/>
</dbReference>
<dbReference type="PANTHER" id="PTHR21663">
    <property type="entry name" value="HYPOTHETICAL HEAT DOMAIN-CONTAINING"/>
    <property type="match status" value="1"/>
</dbReference>
<gene>
    <name evidence="2" type="ORF">HCN44_010229</name>
</gene>
<name>A0A835CS76_APHGI</name>
<organism evidence="2 3">
    <name type="scientific">Aphidius gifuensis</name>
    <name type="common">Parasitoid wasp</name>
    <dbReference type="NCBI Taxonomy" id="684658"/>
    <lineage>
        <taxon>Eukaryota</taxon>
        <taxon>Metazoa</taxon>
        <taxon>Ecdysozoa</taxon>
        <taxon>Arthropoda</taxon>
        <taxon>Hexapoda</taxon>
        <taxon>Insecta</taxon>
        <taxon>Pterygota</taxon>
        <taxon>Neoptera</taxon>
        <taxon>Endopterygota</taxon>
        <taxon>Hymenoptera</taxon>
        <taxon>Apocrita</taxon>
        <taxon>Ichneumonoidea</taxon>
        <taxon>Braconidae</taxon>
        <taxon>Aphidiinae</taxon>
        <taxon>Aphidius</taxon>
    </lineage>
</organism>
<sequence length="335" mass="37275">MTPQRPKISNNQQSNYKLFVGIFGSIIRTMATFTWNFCDLLIILVSIGLAERYKNLNKVVRFKISNNSAKKINWSKIKDKYVIINELVKEANNIVSPLILISCCMNEYRICVHTSEGIRCMQNSPEPLTRCLIAKGLATLFSAGDTFLLFDTINKCYDILKNKDDTPSFLPTKLSATCCVGAMYEKLDVHQQNVEMLNHTPFLCINEIESMASICFRAFEDINYRVRCSVAKLLGTLVAMTQLSSSQTLFNKNNHKNISSSLSDGGDDNCGGNGVPSQITPLIDNFIEKICKMTCNNKEISGYSCALSAIIGCVLLSSLGIPHTKGKIIFNTAEK</sequence>
<dbReference type="Pfam" id="PF06151">
    <property type="entry name" value="Trehalose_recp"/>
    <property type="match status" value="1"/>
</dbReference>
<dbReference type="OrthoDB" id="192608at2759"/>
<dbReference type="AlphaFoldDB" id="A0A835CS76"/>
<dbReference type="SUPFAM" id="SSF48371">
    <property type="entry name" value="ARM repeat"/>
    <property type="match status" value="1"/>
</dbReference>
<keyword evidence="3" id="KW-1185">Reference proteome</keyword>
<dbReference type="InterPro" id="IPR040108">
    <property type="entry name" value="Laa1/Sip1/HEATR5"/>
</dbReference>
<dbReference type="GO" id="GO:0042147">
    <property type="term" value="P:retrograde transport, endosome to Golgi"/>
    <property type="evidence" value="ECO:0007669"/>
    <property type="project" value="TreeGrafter"/>
</dbReference>
<dbReference type="GO" id="GO:0016020">
    <property type="term" value="C:membrane"/>
    <property type="evidence" value="ECO:0007669"/>
    <property type="project" value="InterPro"/>
</dbReference>
<keyword evidence="1" id="KW-0472">Membrane</keyword>
<keyword evidence="1" id="KW-1133">Transmembrane helix</keyword>
<evidence type="ECO:0000256" key="1">
    <source>
        <dbReference type="SAM" id="Phobius"/>
    </source>
</evidence>
<keyword evidence="1" id="KW-0812">Transmembrane</keyword>
<comment type="caution">
    <text evidence="2">The sequence shown here is derived from an EMBL/GenBank/DDBJ whole genome shotgun (WGS) entry which is preliminary data.</text>
</comment>
<dbReference type="PANTHER" id="PTHR21663:SF0">
    <property type="entry name" value="HEAT REPEAT-CONTAINING PROTEIN 5B"/>
    <property type="match status" value="1"/>
</dbReference>
<dbReference type="GO" id="GO:0005829">
    <property type="term" value="C:cytosol"/>
    <property type="evidence" value="ECO:0007669"/>
    <property type="project" value="GOC"/>
</dbReference>